<sequence length="346" mass="35849">MPAGLLALLLAAAPAACIQLQAGGHGGVARGLSDERCSAPLQSDACYEMVYRAMRHDIARHPELYPRLASSRFSLGDMRALGRGWPSRRGWEELADSCEPCGAPEQERAPIGAAMRLHKAGCHTAVAGEACHREVTWAMQHGIVERPRWYQRLSSNSSFEEFQAFVHDVDTFYRLCPAPCAAHDGAPAQRGGGGGKPCVVLVVVRRPRGGSGSIGSGGGGGPTCPGVGCRLDAGIPAFGNGCHEGARSITICNGCWFCGGAGCWSAPVVCSCCTTSCATSCAVGMFAAFLSMFSTSSRDSILSSACWRRATVGGGCAGGAGWNLAGGVACSAIGERFGPAGRTREC</sequence>
<gene>
    <name evidence="2" type="ORF">PCOR1329_LOCUS73625</name>
</gene>
<name>A0ABN9X742_9DINO</name>
<protein>
    <recommendedName>
        <fullName evidence="4">Sulfhydryl oxidase</fullName>
    </recommendedName>
</protein>
<accession>A0ABN9X742</accession>
<dbReference type="EMBL" id="CAUYUJ010019926">
    <property type="protein sequence ID" value="CAK0894618.1"/>
    <property type="molecule type" value="Genomic_DNA"/>
</dbReference>
<evidence type="ECO:0008006" key="4">
    <source>
        <dbReference type="Google" id="ProtNLM"/>
    </source>
</evidence>
<proteinExistence type="predicted"/>
<feature type="signal peptide" evidence="1">
    <location>
        <begin position="1"/>
        <end position="17"/>
    </location>
</feature>
<keyword evidence="1" id="KW-0732">Signal</keyword>
<evidence type="ECO:0000313" key="3">
    <source>
        <dbReference type="Proteomes" id="UP001189429"/>
    </source>
</evidence>
<keyword evidence="3" id="KW-1185">Reference proteome</keyword>
<organism evidence="2 3">
    <name type="scientific">Prorocentrum cordatum</name>
    <dbReference type="NCBI Taxonomy" id="2364126"/>
    <lineage>
        <taxon>Eukaryota</taxon>
        <taxon>Sar</taxon>
        <taxon>Alveolata</taxon>
        <taxon>Dinophyceae</taxon>
        <taxon>Prorocentrales</taxon>
        <taxon>Prorocentraceae</taxon>
        <taxon>Prorocentrum</taxon>
    </lineage>
</organism>
<evidence type="ECO:0000256" key="1">
    <source>
        <dbReference type="SAM" id="SignalP"/>
    </source>
</evidence>
<evidence type="ECO:0000313" key="2">
    <source>
        <dbReference type="EMBL" id="CAK0894618.1"/>
    </source>
</evidence>
<feature type="chain" id="PRO_5045827889" description="Sulfhydryl oxidase" evidence="1">
    <location>
        <begin position="18"/>
        <end position="346"/>
    </location>
</feature>
<comment type="caution">
    <text evidence="2">The sequence shown here is derived from an EMBL/GenBank/DDBJ whole genome shotgun (WGS) entry which is preliminary data.</text>
</comment>
<reference evidence="2" key="1">
    <citation type="submission" date="2023-10" db="EMBL/GenBank/DDBJ databases">
        <authorList>
            <person name="Chen Y."/>
            <person name="Shah S."/>
            <person name="Dougan E. K."/>
            <person name="Thang M."/>
            <person name="Chan C."/>
        </authorList>
    </citation>
    <scope>NUCLEOTIDE SEQUENCE [LARGE SCALE GENOMIC DNA]</scope>
</reference>
<dbReference type="Proteomes" id="UP001189429">
    <property type="component" value="Unassembled WGS sequence"/>
</dbReference>